<accession>A0A8J5ERW8</accession>
<dbReference type="PANTHER" id="PTHR10566">
    <property type="entry name" value="CHAPERONE-ACTIVITY OF BC1 COMPLEX CABC1 -RELATED"/>
    <property type="match status" value="1"/>
</dbReference>
<keyword evidence="4" id="KW-1185">Reference proteome</keyword>
<dbReference type="PANTHER" id="PTHR10566:SF113">
    <property type="entry name" value="PROTEIN ACTIVITY OF BC1 COMPLEX KINASE 7, CHLOROPLASTIC"/>
    <property type="match status" value="1"/>
</dbReference>
<feature type="domain" description="ABC1 atypical kinase-like" evidence="2">
    <location>
        <begin position="223"/>
        <end position="468"/>
    </location>
</feature>
<dbReference type="Proteomes" id="UP000734854">
    <property type="component" value="Unassembled WGS sequence"/>
</dbReference>
<comment type="similarity">
    <text evidence="1">Belongs to the protein kinase superfamily. ADCK protein kinase family.</text>
</comment>
<evidence type="ECO:0000313" key="4">
    <source>
        <dbReference type="Proteomes" id="UP000734854"/>
    </source>
</evidence>
<dbReference type="InterPro" id="IPR004147">
    <property type="entry name" value="ABC1_dom"/>
</dbReference>
<dbReference type="SUPFAM" id="SSF56112">
    <property type="entry name" value="Protein kinase-like (PK-like)"/>
    <property type="match status" value="1"/>
</dbReference>
<protein>
    <recommendedName>
        <fullName evidence="2">ABC1 atypical kinase-like domain-containing protein</fullName>
    </recommendedName>
</protein>
<proteinExistence type="inferred from homology"/>
<name>A0A8J5ERW8_ZINOF</name>
<gene>
    <name evidence="3" type="ORF">ZIOFF_074812</name>
</gene>
<dbReference type="CDD" id="cd05121">
    <property type="entry name" value="ABC1_ADCK3-like"/>
    <property type="match status" value="1"/>
</dbReference>
<reference evidence="3 4" key="1">
    <citation type="submission" date="2020-08" db="EMBL/GenBank/DDBJ databases">
        <title>Plant Genome Project.</title>
        <authorList>
            <person name="Zhang R.-G."/>
        </authorList>
    </citation>
    <scope>NUCLEOTIDE SEQUENCE [LARGE SCALE GENOMIC DNA]</scope>
    <source>
        <tissue evidence="3">Rhizome</tissue>
    </source>
</reference>
<evidence type="ECO:0000256" key="1">
    <source>
        <dbReference type="ARBA" id="ARBA00009670"/>
    </source>
</evidence>
<dbReference type="EMBL" id="JACMSC010000061">
    <property type="protein sequence ID" value="KAG6467369.1"/>
    <property type="molecule type" value="Genomic_DNA"/>
</dbReference>
<sequence length="692" mass="79409">MNLLAFSSCYHQFLLPLDKRQAIEDLTFSKRISRSKFLTFGMVINGTRGLPQIFAKAAQTESHKYATNGSIIKMVPTKDLVKRKNPSPKKTLPVKGSEVVFNSSIVRTEKKKAPREIPFTDEVKVLPLDEGFSWANENYNYLQRNVEIWNFVFSLQFRVHLINAKWSYIDGFTEEKQKIRRRKTASWLREQILQLGPTFIKLGQQFSTRSDFLPQEFVEELAKLQDRVPAFSPEKAKAFIKHELDAPVEVLFKKFQDHPIAAASLGQVHRAILHSGEQVVVKIQRPGLKKLFDIDFRNLKLIVEHFQRTETFGIPAEDWLDIYNECSKTLYQEIDYINEGKNADRFRRDFRNIKWVHVPLIYWDYTSTKVLTLEYAPGIKINNVEQIDARGYSRSLIASRAVESYLIQILKNGFFHADPHPGNISVAANGTLVYYDFGMMGEIKSFTRERLLQLFYAIYEKDVNKVTASLIELETLRPTGDLSAVRKSIKFFLDFISSQTPEQQQSVAVIGEDLFTIAADQPFRFPATFTFVLRAFATLEGIGNLLDPNFSFAKVAEPYIQELLDVRKRQSGGTEIVEEIRKQANDARDYTMSMPYRIHKIEEFVKQLESGEVKLRVKVLEVHNITKRFKTDIELETHILFLQSERAARRASVLQMATMYTAFSGTLLNVGVTLASQGQLSIANVSFIGACK</sequence>
<evidence type="ECO:0000259" key="2">
    <source>
        <dbReference type="Pfam" id="PF03109"/>
    </source>
</evidence>
<dbReference type="AlphaFoldDB" id="A0A8J5ERW8"/>
<dbReference type="Pfam" id="PF03109">
    <property type="entry name" value="ABC1"/>
    <property type="match status" value="1"/>
</dbReference>
<evidence type="ECO:0000313" key="3">
    <source>
        <dbReference type="EMBL" id="KAG6467369.1"/>
    </source>
</evidence>
<dbReference type="GO" id="GO:0016020">
    <property type="term" value="C:membrane"/>
    <property type="evidence" value="ECO:0007669"/>
    <property type="project" value="GOC"/>
</dbReference>
<organism evidence="3 4">
    <name type="scientific">Zingiber officinale</name>
    <name type="common">Ginger</name>
    <name type="synonym">Amomum zingiber</name>
    <dbReference type="NCBI Taxonomy" id="94328"/>
    <lineage>
        <taxon>Eukaryota</taxon>
        <taxon>Viridiplantae</taxon>
        <taxon>Streptophyta</taxon>
        <taxon>Embryophyta</taxon>
        <taxon>Tracheophyta</taxon>
        <taxon>Spermatophyta</taxon>
        <taxon>Magnoliopsida</taxon>
        <taxon>Liliopsida</taxon>
        <taxon>Zingiberales</taxon>
        <taxon>Zingiberaceae</taxon>
        <taxon>Zingiber</taxon>
    </lineage>
</organism>
<dbReference type="InterPro" id="IPR011009">
    <property type="entry name" value="Kinase-like_dom_sf"/>
</dbReference>
<dbReference type="GO" id="GO:1901031">
    <property type="term" value="P:regulation of response to reactive oxygen species"/>
    <property type="evidence" value="ECO:0007669"/>
    <property type="project" value="TreeGrafter"/>
</dbReference>
<dbReference type="InterPro" id="IPR050154">
    <property type="entry name" value="UbiB_kinase"/>
</dbReference>
<dbReference type="GO" id="GO:0046467">
    <property type="term" value="P:membrane lipid biosynthetic process"/>
    <property type="evidence" value="ECO:0007669"/>
    <property type="project" value="TreeGrafter"/>
</dbReference>
<comment type="caution">
    <text evidence="3">The sequence shown here is derived from an EMBL/GenBank/DDBJ whole genome shotgun (WGS) entry which is preliminary data.</text>
</comment>